<accession>I2MTR3</accession>
<dbReference type="Pfam" id="PF05108">
    <property type="entry name" value="T7SS_ESX1_EccB"/>
    <property type="match status" value="1"/>
</dbReference>
<keyword evidence="4" id="KW-1185">Reference proteome</keyword>
<dbReference type="InterPro" id="IPR007795">
    <property type="entry name" value="T7SS_EccB"/>
</dbReference>
<dbReference type="PANTHER" id="PTHR40765:SF2">
    <property type="entry name" value="ESX-2 SECRETION SYSTEM ATPASE ECCB2"/>
    <property type="match status" value="1"/>
</dbReference>
<proteinExistence type="predicted"/>
<dbReference type="EMBL" id="CP029159">
    <property type="protein sequence ID" value="QKM71117.1"/>
    <property type="molecule type" value="Genomic_DNA"/>
</dbReference>
<keyword evidence="2" id="KW-1133">Transmembrane helix</keyword>
<feature type="compositionally biased region" description="Low complexity" evidence="1">
    <location>
        <begin position="322"/>
        <end position="338"/>
    </location>
</feature>
<protein>
    <submittedName>
        <fullName evidence="3">Type VII secretion protein EccB</fullName>
    </submittedName>
</protein>
<evidence type="ECO:0000256" key="2">
    <source>
        <dbReference type="SAM" id="Phobius"/>
    </source>
</evidence>
<gene>
    <name evidence="3" type="primary">eccB</name>
    <name evidence="3" type="ORF">STSU_032400</name>
</gene>
<feature type="transmembrane region" description="Helical" evidence="2">
    <location>
        <begin position="41"/>
        <end position="61"/>
    </location>
</feature>
<dbReference type="PANTHER" id="PTHR40765">
    <property type="entry name" value="ESX-2 SECRETION SYSTEM ATPASE ECCB2"/>
    <property type="match status" value="1"/>
</dbReference>
<dbReference type="InterPro" id="IPR044857">
    <property type="entry name" value="T7SS_EccB_R1"/>
</dbReference>
<dbReference type="Proteomes" id="UP000005940">
    <property type="component" value="Chromosome"/>
</dbReference>
<keyword evidence="2" id="KW-0812">Transmembrane</keyword>
<reference evidence="3 4" key="1">
    <citation type="journal article" date="2012" name="J. Bacteriol.">
        <title>Draft genome of Streptomyces tsukubaensis NRRL 18488, the producer of the clinically important immunosuppressant tacrolimus (FK506).</title>
        <authorList>
            <person name="Barreiro C."/>
            <person name="Prieto C."/>
            <person name="Sola-Landa A."/>
            <person name="Solera E."/>
            <person name="Martinez-Castro M."/>
            <person name="Perez-Redondo R."/>
            <person name="Garcia-Estrada C."/>
            <person name="Aparicio J.F."/>
            <person name="Fernandez-Martinez L.T."/>
            <person name="Santos-Aberturas J."/>
            <person name="Salehi-Najafabadi Z."/>
            <person name="Rodriguez-Garcia A."/>
            <person name="Tauch A."/>
            <person name="Martin J.F."/>
        </authorList>
    </citation>
    <scope>NUCLEOTIDE SEQUENCE [LARGE SCALE GENOMIC DNA]</scope>
    <source>
        <strain evidence="4">DSM 42081 / NBRC 108919 / NRRL 18488 / 9993</strain>
    </source>
</reference>
<keyword evidence="2" id="KW-0472">Membrane</keyword>
<dbReference type="RefSeq" id="WP_006350878.1">
    <property type="nucleotide sequence ID" value="NZ_CP029159.1"/>
</dbReference>
<evidence type="ECO:0000256" key="1">
    <source>
        <dbReference type="SAM" id="MobiDB-lite"/>
    </source>
</evidence>
<dbReference type="AlphaFoldDB" id="I2MTR3"/>
<name>I2MTR3_STRT9</name>
<evidence type="ECO:0000313" key="4">
    <source>
        <dbReference type="Proteomes" id="UP000005940"/>
    </source>
</evidence>
<sequence>MQNKRDQVQAHMFLMSRLTSGILRSDPDAPESPQGRTNRGIAIGIIIAVLVAVGAFVVGLVSPGKQNAWQTSGHLIVDKGTGARYLYLDGRLRPVRNYTSAKLLGGAKLATTTVSSASLKGTPRGTPVGIEGAPDELPAKGDLSQAPWQVCVSAVPRNGGTALVTTLAVGREGDGDRPGRDQGLLVAGPDGSDYLIWQGSRLRIDRESTAAEALGYASVRPVPVSAAFLNALPAGPDLAAPAVEGAGGAGPALGGRPTKFGQLFTLAVPGAGERHYVLRADGLAPVTATELALLLADPGIRAKAYGGAVPVPAALTSDALQGRSAPDAGRAARPGRMPETPPKAVSVPRDRTPCALVTPDAKGPRFGITLAPVADLGPVAQHASGIAAPACLPVDRVTVRPGRGSLVRLVGAGGGQLGGTLYLVTETGVKYRLATAAAVKALGYQDVVPGEIPALLPAMLPSGPDLTPEAAAAGRAAVTAPRCPSRASGEAAAAADRPGSPAGDNGKTR</sequence>
<organism evidence="3 4">
    <name type="scientific">Streptomyces tsukubensis (strain DSM 42081 / NBRC 108919 / NRRL 18488 / 9993)</name>
    <dbReference type="NCBI Taxonomy" id="1114943"/>
    <lineage>
        <taxon>Bacteria</taxon>
        <taxon>Bacillati</taxon>
        <taxon>Actinomycetota</taxon>
        <taxon>Actinomycetes</taxon>
        <taxon>Kitasatosporales</taxon>
        <taxon>Streptomycetaceae</taxon>
        <taxon>Streptomyces</taxon>
    </lineage>
</organism>
<evidence type="ECO:0000313" key="3">
    <source>
        <dbReference type="EMBL" id="QKM71117.1"/>
    </source>
</evidence>
<dbReference type="NCBIfam" id="TIGR03919">
    <property type="entry name" value="T7SS_EccB"/>
    <property type="match status" value="1"/>
</dbReference>
<feature type="region of interest" description="Disordered" evidence="1">
    <location>
        <begin position="320"/>
        <end position="350"/>
    </location>
</feature>
<dbReference type="GO" id="GO:0005576">
    <property type="term" value="C:extracellular region"/>
    <property type="evidence" value="ECO:0007669"/>
    <property type="project" value="TreeGrafter"/>
</dbReference>
<dbReference type="Gene3D" id="3.30.2390.20">
    <property type="entry name" value="Type VII secretion system EccB, repeat 1 domain"/>
    <property type="match status" value="1"/>
</dbReference>
<feature type="region of interest" description="Disordered" evidence="1">
    <location>
        <begin position="470"/>
        <end position="509"/>
    </location>
</feature>